<evidence type="ECO:0000313" key="1">
    <source>
        <dbReference type="EMBL" id="SDX98064.1"/>
    </source>
</evidence>
<sequence>MESLRFSTVIKAVIFRALKYTGLLQELEVGISTDGKRGYLGRGATKMY</sequence>
<name>A0A1H3G6G5_9BACI</name>
<gene>
    <name evidence="1" type="ORF">SAMN05421736_10165</name>
</gene>
<accession>A0A1H3G6G5</accession>
<evidence type="ECO:0000313" key="2">
    <source>
        <dbReference type="Proteomes" id="UP000198935"/>
    </source>
</evidence>
<dbReference type="AlphaFoldDB" id="A0A1H3G6G5"/>
<proteinExistence type="predicted"/>
<reference evidence="2" key="1">
    <citation type="submission" date="2016-10" db="EMBL/GenBank/DDBJ databases">
        <authorList>
            <person name="Varghese N."/>
            <person name="Submissions S."/>
        </authorList>
    </citation>
    <scope>NUCLEOTIDE SEQUENCE [LARGE SCALE GENOMIC DNA]</scope>
    <source>
        <strain evidence="2">SP</strain>
    </source>
</reference>
<organism evidence="1 2">
    <name type="scientific">Evansella caseinilytica</name>
    <dbReference type="NCBI Taxonomy" id="1503961"/>
    <lineage>
        <taxon>Bacteria</taxon>
        <taxon>Bacillati</taxon>
        <taxon>Bacillota</taxon>
        <taxon>Bacilli</taxon>
        <taxon>Bacillales</taxon>
        <taxon>Bacillaceae</taxon>
        <taxon>Evansella</taxon>
    </lineage>
</organism>
<keyword evidence="2" id="KW-1185">Reference proteome</keyword>
<dbReference type="STRING" id="1503961.SAMN05421736_10165"/>
<dbReference type="EMBL" id="FNPI01000001">
    <property type="protein sequence ID" value="SDX98064.1"/>
    <property type="molecule type" value="Genomic_DNA"/>
</dbReference>
<protein>
    <submittedName>
        <fullName evidence="1">Uncharacterized protein</fullName>
    </submittedName>
</protein>
<dbReference type="Proteomes" id="UP000198935">
    <property type="component" value="Unassembled WGS sequence"/>
</dbReference>